<protein>
    <submittedName>
        <fullName evidence="3">Acyltransferase family protein</fullName>
    </submittedName>
</protein>
<proteinExistence type="predicted"/>
<accession>A0A6G6Y8V4</accession>
<dbReference type="EMBL" id="CP049109">
    <property type="protein sequence ID" value="QIG81372.1"/>
    <property type="molecule type" value="Genomic_DNA"/>
</dbReference>
<feature type="transmembrane region" description="Helical" evidence="1">
    <location>
        <begin position="355"/>
        <end position="373"/>
    </location>
</feature>
<name>A0A6G6Y8V4_9SPHN</name>
<gene>
    <name evidence="3" type="ORF">G5C33_17325</name>
</gene>
<dbReference type="PANTHER" id="PTHR36927">
    <property type="entry name" value="BLR4337 PROTEIN"/>
    <property type="match status" value="1"/>
</dbReference>
<dbReference type="InterPro" id="IPR002656">
    <property type="entry name" value="Acyl_transf_3_dom"/>
</dbReference>
<evidence type="ECO:0000313" key="4">
    <source>
        <dbReference type="Proteomes" id="UP000501568"/>
    </source>
</evidence>
<dbReference type="Pfam" id="PF01757">
    <property type="entry name" value="Acyl_transf_3"/>
    <property type="match status" value="1"/>
</dbReference>
<feature type="transmembrane region" description="Helical" evidence="1">
    <location>
        <begin position="329"/>
        <end position="349"/>
    </location>
</feature>
<keyword evidence="1" id="KW-1133">Transmembrane helix</keyword>
<evidence type="ECO:0000259" key="2">
    <source>
        <dbReference type="Pfam" id="PF01757"/>
    </source>
</evidence>
<keyword evidence="3" id="KW-0808">Transferase</keyword>
<feature type="transmembrane region" description="Helical" evidence="1">
    <location>
        <begin position="253"/>
        <end position="271"/>
    </location>
</feature>
<sequence length="400" mass="44931">MDARAGTIPIAVQGQRHYGLDWLRIAAFGLLIFYHITLVFVPGNWVIKSATTYEWLIVPATLLNPWRLALLFAVSGYASAKLLAKTGSVGAFAWSRAKRLLIPLAFGMVILVPVEMWVRVLQNGYDHGYTYFWLHDSWHWGRFFDTEFPSWEHLWFVEYLAAYTFALALVLAWLPQRADRVIAATAEWLSIRNRLLWAPAAALVTMKLGLLFVVPEKQGLFTDWSGHALYVPPFLFGFVLARTPALWAPMERLWRPALLASALAGAILIAIELTWQGDAWPPHAIQALDRAARYAMAWTMTLALFRLADRMWNRDHPLRATLSEAVFPFYLIHHGAIILTAWYLLPLGLHPLAEFVALVAATIAACLTFYIVGRDIAPLRPLIGLGPRRSKPAAVTPAAA</sequence>
<dbReference type="InterPro" id="IPR050623">
    <property type="entry name" value="Glucan_succinyl_AcylTrfase"/>
</dbReference>
<feature type="transmembrane region" description="Helical" evidence="1">
    <location>
        <begin position="154"/>
        <end position="174"/>
    </location>
</feature>
<feature type="transmembrane region" description="Helical" evidence="1">
    <location>
        <begin position="25"/>
        <end position="46"/>
    </location>
</feature>
<feature type="transmembrane region" description="Helical" evidence="1">
    <location>
        <begin position="66"/>
        <end position="84"/>
    </location>
</feature>
<dbReference type="PANTHER" id="PTHR36927:SF3">
    <property type="entry name" value="GLUCANS BIOSYNTHESIS PROTEIN C"/>
    <property type="match status" value="1"/>
</dbReference>
<evidence type="ECO:0000313" key="3">
    <source>
        <dbReference type="EMBL" id="QIG81372.1"/>
    </source>
</evidence>
<dbReference type="GO" id="GO:0016747">
    <property type="term" value="F:acyltransferase activity, transferring groups other than amino-acyl groups"/>
    <property type="evidence" value="ECO:0007669"/>
    <property type="project" value="InterPro"/>
</dbReference>
<keyword evidence="1" id="KW-0812">Transmembrane</keyword>
<organism evidence="3 4">
    <name type="scientific">Stakelama tenebrarum</name>
    <dbReference type="NCBI Taxonomy" id="2711215"/>
    <lineage>
        <taxon>Bacteria</taxon>
        <taxon>Pseudomonadati</taxon>
        <taxon>Pseudomonadota</taxon>
        <taxon>Alphaproteobacteria</taxon>
        <taxon>Sphingomonadales</taxon>
        <taxon>Sphingomonadaceae</taxon>
        <taxon>Stakelama</taxon>
    </lineage>
</organism>
<reference evidence="3 4" key="1">
    <citation type="submission" date="2020-02" db="EMBL/GenBank/DDBJ databases">
        <authorList>
            <person name="Zheng R.K."/>
            <person name="Sun C.M."/>
        </authorList>
    </citation>
    <scope>NUCLEOTIDE SEQUENCE [LARGE SCALE GENOMIC DNA]</scope>
    <source>
        <strain evidence="4">zrk23</strain>
    </source>
</reference>
<dbReference type="KEGG" id="spzr:G5C33_17325"/>
<feature type="transmembrane region" description="Helical" evidence="1">
    <location>
        <begin position="195"/>
        <end position="212"/>
    </location>
</feature>
<dbReference type="AlphaFoldDB" id="A0A6G6Y8V4"/>
<feature type="transmembrane region" description="Helical" evidence="1">
    <location>
        <begin position="100"/>
        <end position="118"/>
    </location>
</feature>
<dbReference type="RefSeq" id="WP_165328298.1">
    <property type="nucleotide sequence ID" value="NZ_CP049109.1"/>
</dbReference>
<evidence type="ECO:0000256" key="1">
    <source>
        <dbReference type="SAM" id="Phobius"/>
    </source>
</evidence>
<feature type="transmembrane region" description="Helical" evidence="1">
    <location>
        <begin position="291"/>
        <end position="308"/>
    </location>
</feature>
<keyword evidence="1" id="KW-0472">Membrane</keyword>
<dbReference type="Proteomes" id="UP000501568">
    <property type="component" value="Chromosome"/>
</dbReference>
<keyword evidence="4" id="KW-1185">Reference proteome</keyword>
<feature type="domain" description="Acyltransferase 3" evidence="2">
    <location>
        <begin position="18"/>
        <end position="370"/>
    </location>
</feature>
<feature type="transmembrane region" description="Helical" evidence="1">
    <location>
        <begin position="224"/>
        <end position="241"/>
    </location>
</feature>
<keyword evidence="3" id="KW-0012">Acyltransferase</keyword>